<reference evidence="5" key="2">
    <citation type="submission" date="2025-09" db="UniProtKB">
        <authorList>
            <consortium name="Ensembl"/>
        </authorList>
    </citation>
    <scope>IDENTIFICATION</scope>
</reference>
<evidence type="ECO:0000313" key="5">
    <source>
        <dbReference type="Ensembl" id="ENSEBUP00000012744.1"/>
    </source>
</evidence>
<evidence type="ECO:0000256" key="1">
    <source>
        <dbReference type="ARBA" id="ARBA00005232"/>
    </source>
</evidence>
<evidence type="ECO:0000259" key="4">
    <source>
        <dbReference type="Pfam" id="PF00755"/>
    </source>
</evidence>
<dbReference type="Gene3D" id="3.30.559.70">
    <property type="entry name" value="Choline/Carnitine o-acyltransferase, domain 2"/>
    <property type="match status" value="1"/>
</dbReference>
<keyword evidence="6" id="KW-1185">Reference proteome</keyword>
<dbReference type="InterPro" id="IPR042231">
    <property type="entry name" value="Cho/carn_acyl_trans_2"/>
</dbReference>
<name>A0A8C4QBW8_EPTBU</name>
<dbReference type="GeneTree" id="ENSGT01150000286917"/>
<dbReference type="InterPro" id="IPR000542">
    <property type="entry name" value="Carn_acyl_trans"/>
</dbReference>
<protein>
    <submittedName>
        <fullName evidence="5">Carnitine O-acetyltransferase b</fullName>
    </submittedName>
</protein>
<dbReference type="GO" id="GO:0004092">
    <property type="term" value="F:carnitine O-acetyltransferase activity"/>
    <property type="evidence" value="ECO:0007669"/>
    <property type="project" value="TreeGrafter"/>
</dbReference>
<dbReference type="Pfam" id="PF00755">
    <property type="entry name" value="Carn_acyltransf"/>
    <property type="match status" value="1"/>
</dbReference>
<dbReference type="GO" id="GO:0005777">
    <property type="term" value="C:peroxisome"/>
    <property type="evidence" value="ECO:0007669"/>
    <property type="project" value="TreeGrafter"/>
</dbReference>
<comment type="similarity">
    <text evidence="1">Belongs to the carnitine/choline acetyltransferase family.</text>
</comment>
<dbReference type="FunFam" id="3.30.559.70:FF:000002">
    <property type="entry name" value="Carnitine O-acetyltransferase"/>
    <property type="match status" value="1"/>
</dbReference>
<accession>A0A8C4QBW8</accession>
<keyword evidence="3" id="KW-0012">Acyltransferase</keyword>
<dbReference type="PANTHER" id="PTHR22589">
    <property type="entry name" value="CARNITINE O-ACYLTRANSFERASE"/>
    <property type="match status" value="1"/>
</dbReference>
<dbReference type="Ensembl" id="ENSEBUT00000013320.1">
    <property type="protein sequence ID" value="ENSEBUP00000012744.1"/>
    <property type="gene ID" value="ENSEBUG00000008047.1"/>
</dbReference>
<proteinExistence type="inferred from homology"/>
<dbReference type="GO" id="GO:0019254">
    <property type="term" value="P:carnitine metabolic process, CoA-linked"/>
    <property type="evidence" value="ECO:0007669"/>
    <property type="project" value="TreeGrafter"/>
</dbReference>
<reference evidence="5" key="1">
    <citation type="submission" date="2025-08" db="UniProtKB">
        <authorList>
            <consortium name="Ensembl"/>
        </authorList>
    </citation>
    <scope>IDENTIFICATION</scope>
</reference>
<feature type="domain" description="Choline/carnitine acyltransferase" evidence="4">
    <location>
        <begin position="9"/>
        <end position="519"/>
    </location>
</feature>
<dbReference type="Proteomes" id="UP000694388">
    <property type="component" value="Unplaced"/>
</dbReference>
<organism evidence="5 6">
    <name type="scientific">Eptatretus burgeri</name>
    <name type="common">Inshore hagfish</name>
    <dbReference type="NCBI Taxonomy" id="7764"/>
    <lineage>
        <taxon>Eukaryota</taxon>
        <taxon>Metazoa</taxon>
        <taxon>Chordata</taxon>
        <taxon>Craniata</taxon>
        <taxon>Vertebrata</taxon>
        <taxon>Cyclostomata</taxon>
        <taxon>Myxini</taxon>
        <taxon>Myxiniformes</taxon>
        <taxon>Myxinidae</taxon>
        <taxon>Eptatretinae</taxon>
        <taxon>Eptatretus</taxon>
    </lineage>
</organism>
<evidence type="ECO:0000256" key="2">
    <source>
        <dbReference type="ARBA" id="ARBA00022679"/>
    </source>
</evidence>
<dbReference type="SUPFAM" id="SSF52777">
    <property type="entry name" value="CoA-dependent acyltransferases"/>
    <property type="match status" value="2"/>
</dbReference>
<sequence length="531" mass="59762">MFSLLRHPWLSNWLMDMYLANQTPLVVHSSPGVVLPKQDFKDTQGQLQFAAKLIAGVLDFKILLDTGNLKQSYKNEKPLCMDQYYKIFSSCRVPGPRRDTIVDYSVMNPPPRHITVAHNYTFFQLCVYHSSGKPLTVGQIYSQLEKIWSSSIKTTKEPIGILTTEYRHRWGAGHKILIKDKLNKESARIIQQGMFGVCLDAPSTRPPAELAMSHAAAQILHGGDSRANAGNRWFDKTLQFIVGEDGTCGLVYERAQAEGYPIMRIADHTFNFCNAMGDVEPCNTPLPQPKKLYFNINSEVKRLIDGARTHHDTQVADLDIHCFDYNKFGKDFAKQKGLSPDAFIQMAIQLAYYRRHGEVCPSSEEVTTRFFHLGRTDTISVTTLQSLAFVHGFDRDDISVQVKQQLMREAVDKHRTGTEWALSGQAVDRHLMGLKLQAIEDQYNIPELFMDTSYAFATHYILSTNQVPGQTDAVMCYGPAIPDGYGICYNPQSAKINFSVTALNSCILTNASMLARAIKDALSDMHCLLEQ</sequence>
<evidence type="ECO:0000256" key="3">
    <source>
        <dbReference type="ARBA" id="ARBA00023315"/>
    </source>
</evidence>
<dbReference type="Gene3D" id="3.30.559.10">
    <property type="entry name" value="Chloramphenicol acetyltransferase-like domain"/>
    <property type="match status" value="1"/>
</dbReference>
<dbReference type="InterPro" id="IPR039551">
    <property type="entry name" value="Cho/carn_acyl_trans"/>
</dbReference>
<dbReference type="AlphaFoldDB" id="A0A8C4QBW8"/>
<dbReference type="PANTHER" id="PTHR22589:SF103">
    <property type="entry name" value="CARNITINE O-ACETYL-TRANSFERASE, ISOFORM A-RELATED"/>
    <property type="match status" value="1"/>
</dbReference>
<evidence type="ECO:0000313" key="6">
    <source>
        <dbReference type="Proteomes" id="UP000694388"/>
    </source>
</evidence>
<keyword evidence="2" id="KW-0808">Transferase</keyword>
<dbReference type="InterPro" id="IPR023213">
    <property type="entry name" value="CAT-like_dom_sf"/>
</dbReference>